<evidence type="ECO:0000313" key="5">
    <source>
        <dbReference type="EMBL" id="PPJ61501.1"/>
    </source>
</evidence>
<name>A0A2S6CP55_9CYAN</name>
<sequence length="147" mass="16226">MTTIMETQAQQPQLGNSTSPPDILSFSGGNNSNLLQIPAGKESESQRQQVSGQIPDFLNKLPDFLGSAFHKNKQILITLVLILSAFIAVKVAIALIGAVNSLPVLQPILELIGLFYSIWFTFRYLLKCETRQELSQKFSAFKQQSLG</sequence>
<accession>A0A2S6CP55</accession>
<feature type="transmembrane region" description="Helical" evidence="3">
    <location>
        <begin position="104"/>
        <end position="126"/>
    </location>
</feature>
<dbReference type="OrthoDB" id="459910at2"/>
<dbReference type="Pfam" id="PF14159">
    <property type="entry name" value="CAAD"/>
    <property type="match status" value="1"/>
</dbReference>
<dbReference type="InterPro" id="IPR025564">
    <property type="entry name" value="CAAD_dom"/>
</dbReference>
<keyword evidence="6" id="KW-1185">Reference proteome</keyword>
<feature type="region of interest" description="Disordered" evidence="2">
    <location>
        <begin position="1"/>
        <end position="22"/>
    </location>
</feature>
<gene>
    <name evidence="5" type="ORF">CUN59_20600</name>
</gene>
<dbReference type="InterPro" id="IPR033344">
    <property type="entry name" value="CURT1"/>
</dbReference>
<dbReference type="GO" id="GO:0016020">
    <property type="term" value="C:membrane"/>
    <property type="evidence" value="ECO:0007669"/>
    <property type="project" value="UniProtKB-SubCell"/>
</dbReference>
<feature type="compositionally biased region" description="Polar residues" evidence="2">
    <location>
        <begin position="1"/>
        <end position="20"/>
    </location>
</feature>
<evidence type="ECO:0000256" key="2">
    <source>
        <dbReference type="SAM" id="MobiDB-lite"/>
    </source>
</evidence>
<evidence type="ECO:0000313" key="6">
    <source>
        <dbReference type="Proteomes" id="UP000239589"/>
    </source>
</evidence>
<dbReference type="AlphaFoldDB" id="A0A2S6CP55"/>
<dbReference type="PANTHER" id="PTHR33222:SF4">
    <property type="entry name" value="PROTEIN CURVATURE THYLAKOID 1A, CHLOROPLASTIC"/>
    <property type="match status" value="1"/>
</dbReference>
<organism evidence="5 6">
    <name type="scientific">Cuspidothrix issatschenkoi CHARLIE-1</name>
    <dbReference type="NCBI Taxonomy" id="2052836"/>
    <lineage>
        <taxon>Bacteria</taxon>
        <taxon>Bacillati</taxon>
        <taxon>Cyanobacteriota</taxon>
        <taxon>Cyanophyceae</taxon>
        <taxon>Nostocales</taxon>
        <taxon>Aphanizomenonaceae</taxon>
        <taxon>Cuspidothrix</taxon>
    </lineage>
</organism>
<proteinExistence type="predicted"/>
<protein>
    <recommendedName>
        <fullName evidence="4">Cyanobacterial aminoacyl-tRNA synthetase CAAD domain-containing protein</fullName>
    </recommendedName>
</protein>
<evidence type="ECO:0000256" key="1">
    <source>
        <dbReference type="ARBA" id="ARBA00004141"/>
    </source>
</evidence>
<comment type="caution">
    <text evidence="5">The sequence shown here is derived from an EMBL/GenBank/DDBJ whole genome shotgun (WGS) entry which is preliminary data.</text>
</comment>
<comment type="subcellular location">
    <subcellularLocation>
        <location evidence="1">Membrane</location>
        <topology evidence="1">Multi-pass membrane protein</topology>
    </subcellularLocation>
</comment>
<keyword evidence="3" id="KW-0472">Membrane</keyword>
<keyword evidence="3" id="KW-0812">Transmembrane</keyword>
<feature type="domain" description="Cyanobacterial aminoacyl-tRNA synthetase CAAD" evidence="4">
    <location>
        <begin position="65"/>
        <end position="147"/>
    </location>
</feature>
<evidence type="ECO:0000259" key="4">
    <source>
        <dbReference type="Pfam" id="PF14159"/>
    </source>
</evidence>
<dbReference type="EMBL" id="PGEM01000219">
    <property type="protein sequence ID" value="PPJ61501.1"/>
    <property type="molecule type" value="Genomic_DNA"/>
</dbReference>
<feature type="transmembrane region" description="Helical" evidence="3">
    <location>
        <begin position="75"/>
        <end position="98"/>
    </location>
</feature>
<dbReference type="PANTHER" id="PTHR33222">
    <property type="match status" value="1"/>
</dbReference>
<keyword evidence="3" id="KW-1133">Transmembrane helix</keyword>
<evidence type="ECO:0000256" key="3">
    <source>
        <dbReference type="SAM" id="Phobius"/>
    </source>
</evidence>
<dbReference type="Proteomes" id="UP000239589">
    <property type="component" value="Unassembled WGS sequence"/>
</dbReference>
<reference evidence="5 6" key="1">
    <citation type="submission" date="2018-02" db="EMBL/GenBank/DDBJ databases">
        <title>Discovery of a pederin family compound in a non-symbiotic bloom-forming cyanobacterium.</title>
        <authorList>
            <person name="Kust A."/>
            <person name="Mares J."/>
            <person name="Jokela J."/>
            <person name="Urajova P."/>
            <person name="Hajek J."/>
            <person name="Saurav K."/>
            <person name="Voracova K."/>
            <person name="Fewer D.P."/>
            <person name="Haapaniemi E."/>
            <person name="Permi P."/>
            <person name="Rehakova K."/>
            <person name="Sivonen K."/>
            <person name="Hrouzek P."/>
        </authorList>
    </citation>
    <scope>NUCLEOTIDE SEQUENCE [LARGE SCALE GENOMIC DNA]</scope>
    <source>
        <strain evidence="5 6">CHARLIE-1</strain>
    </source>
</reference>
<dbReference type="GO" id="GO:0009579">
    <property type="term" value="C:thylakoid"/>
    <property type="evidence" value="ECO:0007669"/>
    <property type="project" value="InterPro"/>
</dbReference>